<name>A0A7Y4KXP5_9ACTN</name>
<dbReference type="Pfam" id="PF22738">
    <property type="entry name" value="NNH7"/>
    <property type="match status" value="1"/>
</dbReference>
<accession>A0A7Y4KXP5</accession>
<reference evidence="2 5" key="2">
    <citation type="submission" date="2020-08" db="EMBL/GenBank/DDBJ databases">
        <title>Sequencing the genomes of 1000 actinobacteria strains.</title>
        <authorList>
            <person name="Klenk H.-P."/>
        </authorList>
    </citation>
    <scope>NUCLEOTIDE SEQUENCE [LARGE SCALE GENOMIC DNA]</scope>
    <source>
        <strain evidence="2 5">DSM 15626</strain>
    </source>
</reference>
<proteinExistence type="predicted"/>
<comment type="caution">
    <text evidence="3">The sequence shown here is derived from an EMBL/GenBank/DDBJ whole genome shotgun (WGS) entry which is preliminary data.</text>
</comment>
<evidence type="ECO:0000313" key="4">
    <source>
        <dbReference type="Proteomes" id="UP000534306"/>
    </source>
</evidence>
<evidence type="ECO:0000313" key="2">
    <source>
        <dbReference type="EMBL" id="MBB6569583.1"/>
    </source>
</evidence>
<dbReference type="RefSeq" id="WP_171673075.1">
    <property type="nucleotide sequence ID" value="NZ_BAAAGT010000002.1"/>
</dbReference>
<dbReference type="InterPro" id="IPR027417">
    <property type="entry name" value="P-loop_NTPase"/>
</dbReference>
<gene>
    <name evidence="2" type="ORF">HNR71_005220</name>
    <name evidence="3" type="ORF">HPO96_10035</name>
</gene>
<dbReference type="AlphaFoldDB" id="A0A7Y4KXP5"/>
<dbReference type="Proteomes" id="UP000553957">
    <property type="component" value="Unassembled WGS sequence"/>
</dbReference>
<protein>
    <recommendedName>
        <fullName evidence="1">AAA+ ATPase domain-containing protein</fullName>
    </recommendedName>
</protein>
<sequence>MARSPFTFGGALELFEPERRRFAVLEKVFGGLLLGGAAVSAATGAPLPVIGAGASALLGLIDPKNEAIGLLGALADRAARAARKDTAENKHDLIAAAHTLTVFSAYFDALHEMLGPTLVSLEVTEKEKARLVGLPSAPGNRAEVVAMLLDTEVPLPSPQYGVIENLEQRIQPYFDRLSIDTLQFFSGLEAWAEVTTSGPNAADDIANCAATIYRGRMLELSADASFAQWVNLNEHAATRQAIRSGPLAEFEALFELVMNSSPPRAGSIRAELALTAEEILREPLLRAGGELASPTVEQGFVEPAFKLAVADSQSRPAEESWWNDVREHHSLVDYLASYLADDTSTQLPLLLLGHPGAGKSLLTEVLAARLPPASFAVVRVPLRRVDPDQDLSEQITAELRRTLQRSRTDLSDLRSECGPCDECPAGQSPSCPHGCRLVILLDGFDELIQATGLTQSDYLEKIVEFQKRARSLKVPTSVIVTSRTIVADHATIPAGTPLLKLSDFDVPRISRWLAIWNLTHVRTPHFRPVTTEILTDHAGLAELARQPLLLLMLAVYLTDGDRDADRLDDASRSELYHRLLDRFVLRQVQKSTTPAERGAEVRAQRRRLQYVAFGMFARGRQHITDRELDTDLAALLPGPTAAALTQAHRVLGAFMFIHNAKADREQRDAYEFLHATFGEYLVAELTIHLLSTNHDEQLLRRVLSHQPLSIRQPILNFVTELSRELDDDTRSGVLDALTELLNAERTRPDIPDDEFEPTAYDPVRRRATYTANLTLLRVIMAERPVPRYLLVGSLDPAVWERQVRLWRAGLDQSAWVSVIQALGSHDDQVYAEPIANQAAEFSEAALIGDRALMATLSLGHPARRTSAVAWTANQLNVLELIATLHHQRIGVPQLDLLLPEELDAYEHLAVELRLVGGTPPALIAEHVLSLLSRDAVQLPEETVERLLEPIGWAHLSIYAAELVPVAAAHPALLHRFEELDRAIRGMGAEYRPFAVVVLRHAALLRRGTEQQQTLTDLWQDLDRNMARRFGLRFEGRYFAPEFVTYLRLERPAYWLNSPITLSAFDQLPRSVLRDIAPLDALFLAETFSWDDEKFVSRYLVTHERITVGQDVTDLLPVLRHYAGTSR</sequence>
<dbReference type="Gene3D" id="3.40.50.300">
    <property type="entry name" value="P-loop containing nucleotide triphosphate hydrolases"/>
    <property type="match status" value="1"/>
</dbReference>
<organism evidence="3 4">
    <name type="scientific">Kribbella sandramycini</name>
    <dbReference type="NCBI Taxonomy" id="60450"/>
    <lineage>
        <taxon>Bacteria</taxon>
        <taxon>Bacillati</taxon>
        <taxon>Actinomycetota</taxon>
        <taxon>Actinomycetes</taxon>
        <taxon>Propionibacteriales</taxon>
        <taxon>Kribbellaceae</taxon>
        <taxon>Kribbella</taxon>
    </lineage>
</organism>
<dbReference type="SUPFAM" id="SSF52540">
    <property type="entry name" value="P-loop containing nucleoside triphosphate hydrolases"/>
    <property type="match status" value="2"/>
</dbReference>
<dbReference type="InterPro" id="IPR003593">
    <property type="entry name" value="AAA+_ATPase"/>
</dbReference>
<evidence type="ECO:0000259" key="1">
    <source>
        <dbReference type="SMART" id="SM00382"/>
    </source>
</evidence>
<dbReference type="InterPro" id="IPR054567">
    <property type="entry name" value="NNH7"/>
</dbReference>
<dbReference type="Proteomes" id="UP000534306">
    <property type="component" value="Unassembled WGS sequence"/>
</dbReference>
<dbReference type="EMBL" id="JACHKF010000001">
    <property type="protein sequence ID" value="MBB6569583.1"/>
    <property type="molecule type" value="Genomic_DNA"/>
</dbReference>
<reference evidence="3 4" key="1">
    <citation type="submission" date="2020-05" db="EMBL/GenBank/DDBJ databases">
        <title>Genome sequence of Kribbella sandramycini ATCC 39419.</title>
        <authorList>
            <person name="Maclea K.S."/>
            <person name="Fair J.L."/>
        </authorList>
    </citation>
    <scope>NUCLEOTIDE SEQUENCE [LARGE SCALE GENOMIC DNA]</scope>
    <source>
        <strain evidence="3 4">ATCC 39419</strain>
    </source>
</reference>
<evidence type="ECO:0000313" key="3">
    <source>
        <dbReference type="EMBL" id="NOL40583.1"/>
    </source>
</evidence>
<keyword evidence="4" id="KW-1185">Reference proteome</keyword>
<dbReference type="SMART" id="SM00382">
    <property type="entry name" value="AAA"/>
    <property type="match status" value="1"/>
</dbReference>
<feature type="domain" description="AAA+ ATPase" evidence="1">
    <location>
        <begin position="345"/>
        <end position="505"/>
    </location>
</feature>
<dbReference type="EMBL" id="JABJRC010000002">
    <property type="protein sequence ID" value="NOL40583.1"/>
    <property type="molecule type" value="Genomic_DNA"/>
</dbReference>
<evidence type="ECO:0000313" key="5">
    <source>
        <dbReference type="Proteomes" id="UP000553957"/>
    </source>
</evidence>